<gene>
    <name evidence="1" type="ORF">COMA2_100185</name>
</gene>
<reference evidence="2" key="1">
    <citation type="submission" date="2015-10" db="EMBL/GenBank/DDBJ databases">
        <authorList>
            <person name="Luecker S."/>
            <person name="Luecker S."/>
        </authorList>
    </citation>
    <scope>NUCLEOTIDE SEQUENCE [LARGE SCALE GENOMIC DNA]</scope>
</reference>
<accession>A0A0S4L4C8</accession>
<organism evidence="1 2">
    <name type="scientific">Candidatus Nitrospira nitrificans</name>
    <dbReference type="NCBI Taxonomy" id="1742973"/>
    <lineage>
        <taxon>Bacteria</taxon>
        <taxon>Pseudomonadati</taxon>
        <taxon>Nitrospirota</taxon>
        <taxon>Nitrospiria</taxon>
        <taxon>Nitrospirales</taxon>
        <taxon>Nitrospiraceae</taxon>
        <taxon>Nitrospira</taxon>
    </lineage>
</organism>
<dbReference type="EMBL" id="CZPZ01000002">
    <property type="protein sequence ID" value="CUS32563.1"/>
    <property type="molecule type" value="Genomic_DNA"/>
</dbReference>
<name>A0A0S4L4C8_9BACT</name>
<sequence length="56" mass="6225">MTRGSPLSVQCREILSVLDLSPSRARRYNDIFVRGGTLTSDKEQGGSNGFFRYVSV</sequence>
<evidence type="ECO:0000313" key="1">
    <source>
        <dbReference type="EMBL" id="CUS32563.1"/>
    </source>
</evidence>
<keyword evidence="2" id="KW-1185">Reference proteome</keyword>
<dbReference type="STRING" id="1742973.COMA2_100185"/>
<dbReference type="Proteomes" id="UP000198736">
    <property type="component" value="Unassembled WGS sequence"/>
</dbReference>
<evidence type="ECO:0000313" key="2">
    <source>
        <dbReference type="Proteomes" id="UP000198736"/>
    </source>
</evidence>
<protein>
    <submittedName>
        <fullName evidence="1">Uncharacterized protein</fullName>
    </submittedName>
</protein>
<proteinExistence type="predicted"/>
<dbReference type="AlphaFoldDB" id="A0A0S4L4C8"/>